<dbReference type="AlphaFoldDB" id="A0A544TAA9"/>
<organism evidence="1 2">
    <name type="scientific">Psychrobacillus lasiicapitis</name>
    <dbReference type="NCBI Taxonomy" id="1636719"/>
    <lineage>
        <taxon>Bacteria</taxon>
        <taxon>Bacillati</taxon>
        <taxon>Bacillota</taxon>
        <taxon>Bacilli</taxon>
        <taxon>Bacillales</taxon>
        <taxon>Bacillaceae</taxon>
        <taxon>Psychrobacillus</taxon>
    </lineage>
</organism>
<protein>
    <submittedName>
        <fullName evidence="1">Uncharacterized protein</fullName>
    </submittedName>
</protein>
<dbReference type="EMBL" id="VDGH01000004">
    <property type="protein sequence ID" value="TQR14402.1"/>
    <property type="molecule type" value="Genomic_DNA"/>
</dbReference>
<comment type="caution">
    <text evidence="1">The sequence shown here is derived from an EMBL/GenBank/DDBJ whole genome shotgun (WGS) entry which is preliminary data.</text>
</comment>
<reference evidence="1 2" key="1">
    <citation type="submission" date="2019-05" db="EMBL/GenBank/DDBJ databases">
        <title>Psychrobacillus vulpis sp. nov., a new species isolated from feces of a red fox that inhabits in The Tablas de Daimiel Natural Park, Albacete, Spain.</title>
        <authorList>
            <person name="Rodriguez M."/>
            <person name="Reina J.C."/>
            <person name="Bejar V."/>
            <person name="Llamas I."/>
        </authorList>
    </citation>
    <scope>NUCLEOTIDE SEQUENCE [LARGE SCALE GENOMIC DNA]</scope>
    <source>
        <strain evidence="1 2">NEAU-3TGS17</strain>
    </source>
</reference>
<proteinExistence type="predicted"/>
<name>A0A544TAA9_9BACI</name>
<dbReference type="Proteomes" id="UP000317316">
    <property type="component" value="Unassembled WGS sequence"/>
</dbReference>
<evidence type="ECO:0000313" key="2">
    <source>
        <dbReference type="Proteomes" id="UP000317316"/>
    </source>
</evidence>
<gene>
    <name evidence="1" type="ORF">FG382_08060</name>
</gene>
<dbReference type="RefSeq" id="WP_142538385.1">
    <property type="nucleotide sequence ID" value="NZ_BMIE01000003.1"/>
</dbReference>
<evidence type="ECO:0000313" key="1">
    <source>
        <dbReference type="EMBL" id="TQR14402.1"/>
    </source>
</evidence>
<keyword evidence="2" id="KW-1185">Reference proteome</keyword>
<dbReference type="OrthoDB" id="1955581at2"/>
<sequence length="312" mass="33850">MAYEPTEWKNREVEKPRTFTVQNNDDGTITLIPAEGQVTEPGTPITASNMNKIEQGIFDISREYMPKIGGDFTGPITVNGKAIGGDDIDARTETVTYFIRATGDDNNDGLTSGTAFKSFHKAITSLKKINFGKRILNVGASVDMSGPNGIDYRSHELAYYLGGAIEFHFSGNEYAPNWSNCTAKILVQGFHRYDTPVVTDGFGTPSTFTNCVQAEIVNMTCDRTGKQSAYSVTEFQNVGWGRVANSSFVNADRVVSANNNSYVFTWGLSGNVRSNVIPFASSSGSILELIGNTITGYTVRDEISSGGQIFGN</sequence>
<accession>A0A544TAA9</accession>